<dbReference type="Gene3D" id="2.60.120.330">
    <property type="entry name" value="B-lactam Antibiotic, Isopenicillin N Synthase, Chain"/>
    <property type="match status" value="1"/>
</dbReference>
<dbReference type="Proteomes" id="UP001603857">
    <property type="component" value="Unassembled WGS sequence"/>
</dbReference>
<reference evidence="9 10" key="1">
    <citation type="submission" date="2024-08" db="EMBL/GenBank/DDBJ databases">
        <title>Insights into the chromosomal genome structure of Flemingia macrophylla.</title>
        <authorList>
            <person name="Ding Y."/>
            <person name="Zhao Y."/>
            <person name="Bi W."/>
            <person name="Wu M."/>
            <person name="Zhao G."/>
            <person name="Gong Y."/>
            <person name="Li W."/>
            <person name="Zhang P."/>
        </authorList>
    </citation>
    <scope>NUCLEOTIDE SEQUENCE [LARGE SCALE GENOMIC DNA]</scope>
    <source>
        <strain evidence="9">DYQJB</strain>
        <tissue evidence="9">Leaf</tissue>
    </source>
</reference>
<dbReference type="InterPro" id="IPR026992">
    <property type="entry name" value="DIOX_N"/>
</dbReference>
<protein>
    <recommendedName>
        <fullName evidence="8">Fe2OG dioxygenase domain-containing protein</fullName>
    </recommendedName>
</protein>
<dbReference type="GO" id="GO:0051213">
    <property type="term" value="F:dioxygenase activity"/>
    <property type="evidence" value="ECO:0007669"/>
    <property type="project" value="UniProtKB-ARBA"/>
</dbReference>
<comment type="caution">
    <text evidence="9">The sequence shown here is derived from an EMBL/GenBank/DDBJ whole genome shotgun (WGS) entry which is preliminary data.</text>
</comment>
<dbReference type="PANTHER" id="PTHR10209:SF672">
    <property type="entry name" value="2-OXOGLUTARATE-DEPENDENT DIOXYGENASE"/>
    <property type="match status" value="1"/>
</dbReference>
<feature type="domain" description="Fe2OG dioxygenase" evidence="8">
    <location>
        <begin position="226"/>
        <end position="327"/>
    </location>
</feature>
<dbReference type="FunFam" id="2.60.120.330:FF:000005">
    <property type="entry name" value="1-aminocyclopropane-1-carboxylate oxidase homolog 1"/>
    <property type="match status" value="1"/>
</dbReference>
<sequence length="375" mass="42177">MHREPLRMVATNTDELEAGTDSSYDRKSELKVFDDSKAGVQGLVENGVTKVPRIFYCEHSNLSDGLTSASNSKISVPIIDLTGIHDDPILRDNVVEEVRYACEKWGFFQVINHGIPNHVLDEMIKGTREFHQQDAKVRKDYYSRDASRKVAYLSNYTLYEDPSADWRDTLAFSLAPNPPKDEEFPAVCRDIVIEYSKKITVLAHALFELLSEALGLDRFYLKETGCDEGILLLCHYYPGCPEPELTMGNSKHSDGNFMTILLQDQVGGLQVLHDSEWIDVSPLHGALVVNIGDLLQLLTNDKFISVEHRVLAMHEGPRISVASFFRTGIAKAFGPIKELLSEDHPPAYREISLKDYMSHRYTSGSGTSALLHFKL</sequence>
<comment type="cofactor">
    <cofactor evidence="1">
        <name>Fe cation</name>
        <dbReference type="ChEBI" id="CHEBI:24875"/>
    </cofactor>
</comment>
<dbReference type="InterPro" id="IPR044861">
    <property type="entry name" value="IPNS-like_FE2OG_OXY"/>
</dbReference>
<evidence type="ECO:0000256" key="4">
    <source>
        <dbReference type="ARBA" id="ARBA00023002"/>
    </source>
</evidence>
<dbReference type="InterPro" id="IPR027443">
    <property type="entry name" value="IPNS-like_sf"/>
</dbReference>
<evidence type="ECO:0000313" key="9">
    <source>
        <dbReference type="EMBL" id="KAL2331084.1"/>
    </source>
</evidence>
<dbReference type="Pfam" id="PF03171">
    <property type="entry name" value="2OG-FeII_Oxy"/>
    <property type="match status" value="1"/>
</dbReference>
<dbReference type="GO" id="GO:0046872">
    <property type="term" value="F:metal ion binding"/>
    <property type="evidence" value="ECO:0007669"/>
    <property type="project" value="UniProtKB-KW"/>
</dbReference>
<dbReference type="PROSITE" id="PS51471">
    <property type="entry name" value="FE2OG_OXY"/>
    <property type="match status" value="1"/>
</dbReference>
<keyword evidence="3 6" id="KW-0479">Metal-binding</keyword>
<evidence type="ECO:0000256" key="3">
    <source>
        <dbReference type="ARBA" id="ARBA00022723"/>
    </source>
</evidence>
<gene>
    <name evidence="9" type="ORF">Fmac_018665</name>
</gene>
<keyword evidence="4 6" id="KW-0560">Oxidoreductase</keyword>
<feature type="region of interest" description="Disordered" evidence="7">
    <location>
        <begin position="1"/>
        <end position="22"/>
    </location>
</feature>
<evidence type="ECO:0000256" key="2">
    <source>
        <dbReference type="ARBA" id="ARBA00008056"/>
    </source>
</evidence>
<comment type="similarity">
    <text evidence="2 6">Belongs to the iron/ascorbate-dependent oxidoreductase family.</text>
</comment>
<accession>A0ABD1M5N0</accession>
<evidence type="ECO:0000256" key="5">
    <source>
        <dbReference type="ARBA" id="ARBA00023004"/>
    </source>
</evidence>
<dbReference type="AlphaFoldDB" id="A0ABD1M5N0"/>
<evidence type="ECO:0000313" key="10">
    <source>
        <dbReference type="Proteomes" id="UP001603857"/>
    </source>
</evidence>
<keyword evidence="5 6" id="KW-0408">Iron</keyword>
<dbReference type="Pfam" id="PF14226">
    <property type="entry name" value="DIOX_N"/>
    <property type="match status" value="1"/>
</dbReference>
<evidence type="ECO:0000256" key="1">
    <source>
        <dbReference type="ARBA" id="ARBA00001962"/>
    </source>
</evidence>
<evidence type="ECO:0000256" key="7">
    <source>
        <dbReference type="SAM" id="MobiDB-lite"/>
    </source>
</evidence>
<dbReference type="PANTHER" id="PTHR10209">
    <property type="entry name" value="OXIDOREDUCTASE, 2OG-FE II OXYGENASE FAMILY PROTEIN"/>
    <property type="match status" value="1"/>
</dbReference>
<dbReference type="EMBL" id="JBGMDY010000006">
    <property type="protein sequence ID" value="KAL2331084.1"/>
    <property type="molecule type" value="Genomic_DNA"/>
</dbReference>
<proteinExistence type="inferred from homology"/>
<evidence type="ECO:0000256" key="6">
    <source>
        <dbReference type="RuleBase" id="RU003682"/>
    </source>
</evidence>
<evidence type="ECO:0000259" key="8">
    <source>
        <dbReference type="PROSITE" id="PS51471"/>
    </source>
</evidence>
<keyword evidence="10" id="KW-1185">Reference proteome</keyword>
<dbReference type="SUPFAM" id="SSF51197">
    <property type="entry name" value="Clavaminate synthase-like"/>
    <property type="match status" value="1"/>
</dbReference>
<name>A0ABD1M5N0_9FABA</name>
<dbReference type="InterPro" id="IPR005123">
    <property type="entry name" value="Oxoglu/Fe-dep_dioxygenase_dom"/>
</dbReference>
<organism evidence="9 10">
    <name type="scientific">Flemingia macrophylla</name>
    <dbReference type="NCBI Taxonomy" id="520843"/>
    <lineage>
        <taxon>Eukaryota</taxon>
        <taxon>Viridiplantae</taxon>
        <taxon>Streptophyta</taxon>
        <taxon>Embryophyta</taxon>
        <taxon>Tracheophyta</taxon>
        <taxon>Spermatophyta</taxon>
        <taxon>Magnoliopsida</taxon>
        <taxon>eudicotyledons</taxon>
        <taxon>Gunneridae</taxon>
        <taxon>Pentapetalae</taxon>
        <taxon>rosids</taxon>
        <taxon>fabids</taxon>
        <taxon>Fabales</taxon>
        <taxon>Fabaceae</taxon>
        <taxon>Papilionoideae</taxon>
        <taxon>50 kb inversion clade</taxon>
        <taxon>NPAAA clade</taxon>
        <taxon>indigoferoid/millettioid clade</taxon>
        <taxon>Phaseoleae</taxon>
        <taxon>Flemingia</taxon>
    </lineage>
</organism>